<dbReference type="Pfam" id="PF12837">
    <property type="entry name" value="Fer4_6"/>
    <property type="match status" value="1"/>
</dbReference>
<keyword evidence="2" id="KW-0408">Iron</keyword>
<evidence type="ECO:0000313" key="6">
    <source>
        <dbReference type="Proteomes" id="UP001490816"/>
    </source>
</evidence>
<dbReference type="SUPFAM" id="SSF53920">
    <property type="entry name" value="Fe-only hydrogenase"/>
    <property type="match status" value="1"/>
</dbReference>
<dbReference type="PANTHER" id="PTHR11615">
    <property type="entry name" value="NITRATE, FORMATE, IRON DEHYDROGENASE"/>
    <property type="match status" value="1"/>
</dbReference>
<dbReference type="InterPro" id="IPR050340">
    <property type="entry name" value="Cytosolic_Fe-S_CAF"/>
</dbReference>
<sequence length="516" mass="56118">MSALRGLYSSKTKIRNQIFTEVARFAYEGGDYSKFENLPYEIIPGEISTYRESIFLERAIVGERLRLAMGLPLLPVSKQAPISTGVEESMIDEKVYDPPLINIIKFACHKCAEKRVVVTDGCQGCLEHPCTEVCPKGAISIVHGKSHIDDEKCIKCGKCQGACPYNAIIKQERPCAAACGMKAIHSDEHGRADIDYNKCVSCGMCLVSCPFSAIVDKSQIFQTIMAINSGTPVYAAVAPAIAGQFKGLPSNKIRNAFKALGFTDVVEVAVGADLCTVEEAKDFMEEVPEKQPFMATSCCPAWSVMAKKTFPDIAPYISMALTPMVLTGRLTKQHYPDCRVVFIGPCAAKKLEASRRSIRSDIDFVLTFEEVAGMFAAKEVDFNAVEVDEKPLSFSSADGRGFAVSGGVAKAVVNAIHKLDPEREVKVANAQGLDECVKLLRMAKAGKYNGYLLEGMACPGGCVAGAGTINNPDKSAMEVLKSKKESCFEGAVDTPFIDRLSTLENMYNEFDKMKEI</sequence>
<dbReference type="Proteomes" id="UP001490816">
    <property type="component" value="Unassembled WGS sequence"/>
</dbReference>
<dbReference type="InterPro" id="IPR017896">
    <property type="entry name" value="4Fe4S_Fe-S-bd"/>
</dbReference>
<dbReference type="InterPro" id="IPR004108">
    <property type="entry name" value="Fe_hydrogenase_lsu_C"/>
</dbReference>
<dbReference type="NCBIfam" id="TIGR04105">
    <property type="entry name" value="FeFe_hydrog_B1"/>
    <property type="match status" value="1"/>
</dbReference>
<name>A0ABV1F8I5_9FIRM</name>
<dbReference type="Gene3D" id="3.40.50.1780">
    <property type="match status" value="1"/>
</dbReference>
<gene>
    <name evidence="5" type="ORF">WMO39_04915</name>
</gene>
<keyword evidence="1" id="KW-0479">Metal-binding</keyword>
<evidence type="ECO:0000259" key="4">
    <source>
        <dbReference type="PROSITE" id="PS51379"/>
    </source>
</evidence>
<feature type="domain" description="4Fe-4S ferredoxin-type" evidence="4">
    <location>
        <begin position="113"/>
        <end position="142"/>
    </location>
</feature>
<reference evidence="5 6" key="1">
    <citation type="submission" date="2024-03" db="EMBL/GenBank/DDBJ databases">
        <title>Human intestinal bacterial collection.</title>
        <authorList>
            <person name="Pauvert C."/>
            <person name="Hitch T.C.A."/>
            <person name="Clavel T."/>
        </authorList>
    </citation>
    <scope>NUCLEOTIDE SEQUENCE [LARGE SCALE GENOMIC DNA]</scope>
    <source>
        <strain evidence="5 6">CLA-JM-H38</strain>
    </source>
</reference>
<dbReference type="Pfam" id="PF02906">
    <property type="entry name" value="Fe_hyd_lg_C"/>
    <property type="match status" value="1"/>
</dbReference>
<keyword evidence="3" id="KW-0411">Iron-sulfur</keyword>
<protein>
    <submittedName>
        <fullName evidence="5">4Fe-4S dicluster domain-containing protein</fullName>
    </submittedName>
</protein>
<dbReference type="Gene3D" id="3.40.950.10">
    <property type="entry name" value="Fe-only Hydrogenase (Larger Subunit), Chain L, domain 3"/>
    <property type="match status" value="2"/>
</dbReference>
<proteinExistence type="predicted"/>
<dbReference type="PROSITE" id="PS00198">
    <property type="entry name" value="4FE4S_FER_1"/>
    <property type="match status" value="2"/>
</dbReference>
<comment type="caution">
    <text evidence="5">The sequence shown here is derived from an EMBL/GenBank/DDBJ whole genome shotgun (WGS) entry which is preliminary data.</text>
</comment>
<dbReference type="PROSITE" id="PS51379">
    <property type="entry name" value="4FE4S_FER_2"/>
    <property type="match status" value="3"/>
</dbReference>
<evidence type="ECO:0000256" key="1">
    <source>
        <dbReference type="ARBA" id="ARBA00022723"/>
    </source>
</evidence>
<dbReference type="InterPro" id="IPR009016">
    <property type="entry name" value="Fe_hydrogenase"/>
</dbReference>
<accession>A0ABV1F8I5</accession>
<organism evidence="5 6">
    <name type="scientific">Ruminococcoides intestinale</name>
    <dbReference type="NCBI Taxonomy" id="3133162"/>
    <lineage>
        <taxon>Bacteria</taxon>
        <taxon>Bacillati</taxon>
        <taxon>Bacillota</taxon>
        <taxon>Clostridia</taxon>
        <taxon>Eubacteriales</taxon>
        <taxon>Oscillospiraceae</taxon>
        <taxon>Ruminococcoides</taxon>
    </lineage>
</organism>
<dbReference type="EMBL" id="JBBMEZ010000010">
    <property type="protein sequence ID" value="MEQ2469675.1"/>
    <property type="molecule type" value="Genomic_DNA"/>
</dbReference>
<dbReference type="InterPro" id="IPR017900">
    <property type="entry name" value="4Fe4S_Fe_S_CS"/>
</dbReference>
<evidence type="ECO:0000313" key="5">
    <source>
        <dbReference type="EMBL" id="MEQ2469675.1"/>
    </source>
</evidence>
<dbReference type="SUPFAM" id="SSF54862">
    <property type="entry name" value="4Fe-4S ferredoxins"/>
    <property type="match status" value="1"/>
</dbReference>
<evidence type="ECO:0000256" key="3">
    <source>
        <dbReference type="ARBA" id="ARBA00023014"/>
    </source>
</evidence>
<dbReference type="Pfam" id="PF00037">
    <property type="entry name" value="Fer4"/>
    <property type="match status" value="1"/>
</dbReference>
<dbReference type="Gene3D" id="3.30.70.20">
    <property type="match status" value="2"/>
</dbReference>
<keyword evidence="6" id="KW-1185">Reference proteome</keyword>
<feature type="domain" description="4Fe-4S ferredoxin-type" evidence="4">
    <location>
        <begin position="190"/>
        <end position="219"/>
    </location>
</feature>
<dbReference type="InterPro" id="IPR027631">
    <property type="entry name" value="Mono_FeFe_hydrog"/>
</dbReference>
<feature type="domain" description="4Fe-4S ferredoxin-type" evidence="4">
    <location>
        <begin position="144"/>
        <end position="173"/>
    </location>
</feature>
<evidence type="ECO:0000256" key="2">
    <source>
        <dbReference type="ARBA" id="ARBA00023004"/>
    </source>
</evidence>